<gene>
    <name evidence="3" type="ORF">Q4T40_17265</name>
</gene>
<dbReference type="InterPro" id="IPR001920">
    <property type="entry name" value="Asp/Glu_race"/>
</dbReference>
<dbReference type="Proteomes" id="UP001254848">
    <property type="component" value="Unassembled WGS sequence"/>
</dbReference>
<dbReference type="InterPro" id="IPR015942">
    <property type="entry name" value="Asp/Glu/hydantoin_racemase"/>
</dbReference>
<organism evidence="3 4">
    <name type="scientific">Anaeroselena agilis</name>
    <dbReference type="NCBI Taxonomy" id="3063788"/>
    <lineage>
        <taxon>Bacteria</taxon>
        <taxon>Bacillati</taxon>
        <taxon>Bacillota</taxon>
        <taxon>Negativicutes</taxon>
        <taxon>Acetonemataceae</taxon>
        <taxon>Anaeroselena</taxon>
    </lineage>
</organism>
<dbReference type="EMBL" id="JAUOZS010000001">
    <property type="protein sequence ID" value="MDT8902996.1"/>
    <property type="molecule type" value="Genomic_DNA"/>
</dbReference>
<dbReference type="Gene3D" id="3.40.50.1860">
    <property type="match status" value="2"/>
</dbReference>
<dbReference type="RefSeq" id="WP_413781458.1">
    <property type="nucleotide sequence ID" value="NZ_JAUOZS010000001.1"/>
</dbReference>
<evidence type="ECO:0000256" key="1">
    <source>
        <dbReference type="ARBA" id="ARBA00007847"/>
    </source>
</evidence>
<reference evidence="3 4" key="1">
    <citation type="submission" date="2023-07" db="EMBL/GenBank/DDBJ databases">
        <title>The novel representative of Negativicutes class, Anaeroselena agilis gen. nov. sp. nov.</title>
        <authorList>
            <person name="Prokofeva M.I."/>
            <person name="Elcheninov A.G."/>
            <person name="Klyukina A."/>
            <person name="Kublanov I.V."/>
            <person name="Frolov E.N."/>
            <person name="Podosokorskaya O.A."/>
        </authorList>
    </citation>
    <scope>NUCLEOTIDE SEQUENCE [LARGE SCALE GENOMIC DNA]</scope>
    <source>
        <strain evidence="3 4">4137-cl</strain>
    </source>
</reference>
<dbReference type="GO" id="GO:0016853">
    <property type="term" value="F:isomerase activity"/>
    <property type="evidence" value="ECO:0007669"/>
    <property type="project" value="UniProtKB-KW"/>
</dbReference>
<sequence>MSKTVGILGGMGPLATVDLFAKIVENTPAERDQDHLRIIIDNNPQIPPRVEAIMQDGESPLPAMAASARLLAAAGADFIVMPCNTAHFWLTELEAFVDIPFYGMVDNAAAYIAANHRSLAGRVLLLATAATVRLGLYQQAFASEGLALRLPEENEQAILDNAVRRVKAGELHANPYLADINAMLARQAAAGTAAVLAGCTEIPLLFPYIDAPLEKFDATLLLARMVVARARGKE</sequence>
<dbReference type="Pfam" id="PF01177">
    <property type="entry name" value="Asp_Glu_race"/>
    <property type="match status" value="1"/>
</dbReference>
<dbReference type="PANTHER" id="PTHR21198">
    <property type="entry name" value="GLUTAMATE RACEMASE"/>
    <property type="match status" value="1"/>
</dbReference>
<comment type="caution">
    <text evidence="3">The sequence shown here is derived from an EMBL/GenBank/DDBJ whole genome shotgun (WGS) entry which is preliminary data.</text>
</comment>
<dbReference type="EC" id="5.1.1.-" evidence="3"/>
<evidence type="ECO:0000313" key="4">
    <source>
        <dbReference type="Proteomes" id="UP001254848"/>
    </source>
</evidence>
<keyword evidence="4" id="KW-1185">Reference proteome</keyword>
<protein>
    <submittedName>
        <fullName evidence="3">Amino acid racemase</fullName>
        <ecNumber evidence="3">5.1.1.-</ecNumber>
    </submittedName>
</protein>
<dbReference type="InterPro" id="IPR004380">
    <property type="entry name" value="Asp_race"/>
</dbReference>
<comment type="similarity">
    <text evidence="1">Belongs to the aspartate/glutamate racemases family.</text>
</comment>
<dbReference type="NCBIfam" id="TIGR00035">
    <property type="entry name" value="asp_race"/>
    <property type="match status" value="1"/>
</dbReference>
<dbReference type="PROSITE" id="PS00923">
    <property type="entry name" value="ASP_GLU_RACEMASE_1"/>
    <property type="match status" value="1"/>
</dbReference>
<dbReference type="InterPro" id="IPR018187">
    <property type="entry name" value="Asp/Glu_racemase_AS_1"/>
</dbReference>
<keyword evidence="2 3" id="KW-0413">Isomerase</keyword>
<proteinExistence type="inferred from homology"/>
<evidence type="ECO:0000256" key="2">
    <source>
        <dbReference type="ARBA" id="ARBA00023235"/>
    </source>
</evidence>
<accession>A0ABU3P1S1</accession>
<name>A0ABU3P1S1_9FIRM</name>
<dbReference type="PANTHER" id="PTHR21198:SF7">
    <property type="entry name" value="ASPARTATE-GLUTAMATE RACEMASE FAMILY"/>
    <property type="match status" value="1"/>
</dbReference>
<evidence type="ECO:0000313" key="3">
    <source>
        <dbReference type="EMBL" id="MDT8902996.1"/>
    </source>
</evidence>
<dbReference type="SUPFAM" id="SSF53681">
    <property type="entry name" value="Aspartate/glutamate racemase"/>
    <property type="match status" value="2"/>
</dbReference>